<dbReference type="EMBL" id="CP063361">
    <property type="protein sequence ID" value="UOD30416.1"/>
    <property type="molecule type" value="Genomic_DNA"/>
</dbReference>
<organism evidence="1 2">
    <name type="scientific">Massilia violaceinigra</name>
    <dbReference type="NCBI Taxonomy" id="2045208"/>
    <lineage>
        <taxon>Bacteria</taxon>
        <taxon>Pseudomonadati</taxon>
        <taxon>Pseudomonadota</taxon>
        <taxon>Betaproteobacteria</taxon>
        <taxon>Burkholderiales</taxon>
        <taxon>Oxalobacteraceae</taxon>
        <taxon>Telluria group</taxon>
        <taxon>Massilia</taxon>
    </lineage>
</organism>
<evidence type="ECO:0000313" key="1">
    <source>
        <dbReference type="EMBL" id="UOD30416.1"/>
    </source>
</evidence>
<evidence type="ECO:0000313" key="2">
    <source>
        <dbReference type="Proteomes" id="UP000831532"/>
    </source>
</evidence>
<protein>
    <submittedName>
        <fullName evidence="1">Uncharacterized protein</fullName>
    </submittedName>
</protein>
<sequence length="368" mass="41318">MGSASIVVVGADIDDQLAKYQLIEHAYHTNKCIVWVDMLPEAKAEYAASEGFLRHVDGGLHPPLDWSFWVDRLALDLPALPDTFAPVDIPPDERVLFLEFVRLRYASHVIAPGEHIDWREESLKSWARVGAEGEVLELVTPVIPKGRWYYWHVGSRRGTSTGHFRLKPGGSGTRDDQEPRVVDFADATTKGDIDFASMREECGRKAAMEWDIAHAAGGAMSWEPLRTMLEKHDGDVAPALLAYWSQAKLLAIGAAFCNPAHDPPNAYRDNPTFLANRVPCDSQADWFGRSREDHIASGRDRLFDDLEGFVVDGELIGPCGEWQPDGDEHDDLSFEGERNNRRYWNRRYNALLDALPDATLVTYLVCQC</sequence>
<keyword evidence="2" id="KW-1185">Reference proteome</keyword>
<name>A0ABY4A9Z5_9BURK</name>
<dbReference type="RefSeq" id="WP_243491635.1">
    <property type="nucleotide sequence ID" value="NZ_CP063361.1"/>
</dbReference>
<accession>A0ABY4A9Z5</accession>
<proteinExistence type="predicted"/>
<dbReference type="Proteomes" id="UP000831532">
    <property type="component" value="Chromosome"/>
</dbReference>
<gene>
    <name evidence="1" type="ORF">INH39_01245</name>
</gene>
<reference evidence="1 2" key="1">
    <citation type="submission" date="2020-10" db="EMBL/GenBank/DDBJ databases">
        <title>Genome analysis of Massilia species.</title>
        <authorList>
            <person name="Jung D.-H."/>
        </authorList>
    </citation>
    <scope>NUCLEOTIDE SEQUENCE [LARGE SCALE GENOMIC DNA]</scope>
    <source>
        <strain evidence="2">sipir</strain>
    </source>
</reference>